<dbReference type="AlphaFoldDB" id="A0AA42SDK3"/>
<dbReference type="EMBL" id="JAOCCL010000008">
    <property type="protein sequence ID" value="MDH0825785.1"/>
    <property type="molecule type" value="Genomic_DNA"/>
</dbReference>
<sequence>MAYQATILNVMIASPNDVSEERQLVRDAIYEWNAIHSKQFGVMLNPVGWETHVAPEMGGRPQEIINKRILEDSDILLGIFWTRLGTETGEYVSGTV</sequence>
<dbReference type="Pfam" id="PF13271">
    <property type="entry name" value="DUF4062"/>
    <property type="match status" value="1"/>
</dbReference>
<reference evidence="2" key="1">
    <citation type="submission" date="2022-09" db="EMBL/GenBank/DDBJ databases">
        <title>Intensive care unit water sources are persistently colonized with multi-drug resistant bacteria and are the site of extensive horizontal gene transfer of antibiotic resistance genes.</title>
        <authorList>
            <person name="Diorio-Toth L."/>
        </authorList>
    </citation>
    <scope>NUCLEOTIDE SEQUENCE</scope>
    <source>
        <strain evidence="2">GD03885</strain>
    </source>
</reference>
<dbReference type="RefSeq" id="WP_234303799.1">
    <property type="nucleotide sequence ID" value="NZ_CP090180.1"/>
</dbReference>
<evidence type="ECO:0000259" key="1">
    <source>
        <dbReference type="Pfam" id="PF13271"/>
    </source>
</evidence>
<dbReference type="Proteomes" id="UP001160116">
    <property type="component" value="Unassembled WGS sequence"/>
</dbReference>
<feature type="domain" description="DUF4062" evidence="1">
    <location>
        <begin position="10"/>
        <end position="95"/>
    </location>
</feature>
<protein>
    <submittedName>
        <fullName evidence="2">DUF4062 domain-containing protein</fullName>
    </submittedName>
</protein>
<evidence type="ECO:0000313" key="2">
    <source>
        <dbReference type="EMBL" id="MDH0825785.1"/>
    </source>
</evidence>
<accession>A0AA42SDK3</accession>
<gene>
    <name evidence="2" type="ORF">N5C97_04590</name>
</gene>
<dbReference type="InterPro" id="IPR025139">
    <property type="entry name" value="DUF4062"/>
</dbReference>
<evidence type="ECO:0000313" key="3">
    <source>
        <dbReference type="Proteomes" id="UP001160116"/>
    </source>
</evidence>
<proteinExistence type="predicted"/>
<organism evidence="2 3">
    <name type="scientific">Acinetobacter johnsonii</name>
    <dbReference type="NCBI Taxonomy" id="40214"/>
    <lineage>
        <taxon>Bacteria</taxon>
        <taxon>Pseudomonadati</taxon>
        <taxon>Pseudomonadota</taxon>
        <taxon>Gammaproteobacteria</taxon>
        <taxon>Moraxellales</taxon>
        <taxon>Moraxellaceae</taxon>
        <taxon>Acinetobacter</taxon>
    </lineage>
</organism>
<name>A0AA42SDK3_ACIJO</name>
<comment type="caution">
    <text evidence="2">The sequence shown here is derived from an EMBL/GenBank/DDBJ whole genome shotgun (WGS) entry which is preliminary data.</text>
</comment>